<protein>
    <submittedName>
        <fullName evidence="1">Uncharacterized protein</fullName>
    </submittedName>
</protein>
<dbReference type="Proteomes" id="UP001292094">
    <property type="component" value="Unassembled WGS sequence"/>
</dbReference>
<dbReference type="AlphaFoldDB" id="A0AAE1NYD9"/>
<name>A0AAE1NYD9_9EUCA</name>
<accession>A0AAE1NYD9</accession>
<organism evidence="1 2">
    <name type="scientific">Petrolisthes manimaculis</name>
    <dbReference type="NCBI Taxonomy" id="1843537"/>
    <lineage>
        <taxon>Eukaryota</taxon>
        <taxon>Metazoa</taxon>
        <taxon>Ecdysozoa</taxon>
        <taxon>Arthropoda</taxon>
        <taxon>Crustacea</taxon>
        <taxon>Multicrustacea</taxon>
        <taxon>Malacostraca</taxon>
        <taxon>Eumalacostraca</taxon>
        <taxon>Eucarida</taxon>
        <taxon>Decapoda</taxon>
        <taxon>Pleocyemata</taxon>
        <taxon>Anomura</taxon>
        <taxon>Galatheoidea</taxon>
        <taxon>Porcellanidae</taxon>
        <taxon>Petrolisthes</taxon>
    </lineage>
</organism>
<keyword evidence="2" id="KW-1185">Reference proteome</keyword>
<reference evidence="1" key="1">
    <citation type="submission" date="2023-11" db="EMBL/GenBank/DDBJ databases">
        <title>Genome assemblies of two species of porcelain crab, Petrolisthes cinctipes and Petrolisthes manimaculis (Anomura: Porcellanidae).</title>
        <authorList>
            <person name="Angst P."/>
        </authorList>
    </citation>
    <scope>NUCLEOTIDE SEQUENCE</scope>
    <source>
        <strain evidence="1">PB745_02</strain>
        <tissue evidence="1">Gill</tissue>
    </source>
</reference>
<gene>
    <name evidence="1" type="ORF">Pmani_030246</name>
</gene>
<sequence length="169" mass="18712">MLTTFSSTLMIIKEAVRLSFGPSPRYYIKQTYKISGNKDCDLIPSERGGEAAGGRWCLGGGGGERDRVVREGGVGGIGTWQSPVPSLSLPQQECRQISTPRWCWMLPMTIVVLQYILHSLQLHQRGLTWFVSGKEGSGSRGQCEGYRTRRLTQPLHISYPSSQPGNIAR</sequence>
<proteinExistence type="predicted"/>
<comment type="caution">
    <text evidence="1">The sequence shown here is derived from an EMBL/GenBank/DDBJ whole genome shotgun (WGS) entry which is preliminary data.</text>
</comment>
<evidence type="ECO:0000313" key="2">
    <source>
        <dbReference type="Proteomes" id="UP001292094"/>
    </source>
</evidence>
<evidence type="ECO:0000313" key="1">
    <source>
        <dbReference type="EMBL" id="KAK4297325.1"/>
    </source>
</evidence>
<dbReference type="EMBL" id="JAWZYT010003658">
    <property type="protein sequence ID" value="KAK4297325.1"/>
    <property type="molecule type" value="Genomic_DNA"/>
</dbReference>